<feature type="transmembrane region" description="Helical" evidence="1">
    <location>
        <begin position="128"/>
        <end position="155"/>
    </location>
</feature>
<dbReference type="Proteomes" id="UP000737402">
    <property type="component" value="Unassembled WGS sequence"/>
</dbReference>
<dbReference type="InterPro" id="IPR046664">
    <property type="entry name" value="DUF6773"/>
</dbReference>
<accession>A0ABS2NVS5</accession>
<organism evidence="2 3">
    <name type="scientific">Sutcliffiella tianshenii</name>
    <dbReference type="NCBI Taxonomy" id="1463404"/>
    <lineage>
        <taxon>Bacteria</taxon>
        <taxon>Bacillati</taxon>
        <taxon>Bacillota</taxon>
        <taxon>Bacilli</taxon>
        <taxon>Bacillales</taxon>
        <taxon>Bacillaceae</taxon>
        <taxon>Sutcliffiella</taxon>
    </lineage>
</organism>
<proteinExistence type="predicted"/>
<name>A0ABS2NVS5_9BACI</name>
<gene>
    <name evidence="2" type="ORF">JOC95_000606</name>
</gene>
<reference evidence="2 3" key="1">
    <citation type="submission" date="2021-01" db="EMBL/GenBank/DDBJ databases">
        <title>Genomic Encyclopedia of Type Strains, Phase IV (KMG-IV): sequencing the most valuable type-strain genomes for metagenomic binning, comparative biology and taxonomic classification.</title>
        <authorList>
            <person name="Goeker M."/>
        </authorList>
    </citation>
    <scope>NUCLEOTIDE SEQUENCE [LARGE SCALE GENOMIC DNA]</scope>
    <source>
        <strain evidence="2 3">DSM 25879</strain>
    </source>
</reference>
<keyword evidence="1" id="KW-1133">Transmembrane helix</keyword>
<keyword evidence="3" id="KW-1185">Reference proteome</keyword>
<dbReference type="EMBL" id="JAFBED010000001">
    <property type="protein sequence ID" value="MBM7618764.1"/>
    <property type="molecule type" value="Genomic_DNA"/>
</dbReference>
<protein>
    <submittedName>
        <fullName evidence="2">Uncharacterized protein</fullName>
    </submittedName>
</protein>
<feature type="transmembrane region" description="Helical" evidence="1">
    <location>
        <begin position="96"/>
        <end position="116"/>
    </location>
</feature>
<comment type="caution">
    <text evidence="2">The sequence shown here is derived from an EMBL/GenBank/DDBJ whole genome shotgun (WGS) entry which is preliminary data.</text>
</comment>
<evidence type="ECO:0000256" key="1">
    <source>
        <dbReference type="SAM" id="Phobius"/>
    </source>
</evidence>
<feature type="transmembrane region" description="Helical" evidence="1">
    <location>
        <begin position="56"/>
        <end position="76"/>
    </location>
</feature>
<feature type="transmembrane region" description="Helical" evidence="1">
    <location>
        <begin position="26"/>
        <end position="44"/>
    </location>
</feature>
<evidence type="ECO:0000313" key="2">
    <source>
        <dbReference type="EMBL" id="MBM7618764.1"/>
    </source>
</evidence>
<keyword evidence="1" id="KW-0472">Membrane</keyword>
<dbReference type="Pfam" id="PF20563">
    <property type="entry name" value="DUF6773"/>
    <property type="match status" value="1"/>
</dbReference>
<sequence>MRIFKGKTKVVDERIVNMQNKIYREIYMGIMIICLAFIAVKFYLNGKDLVNVTTELVIIMGQGIYYIIRSTSMGLLSSEVEMHNRNSKMSFTKKNFILPGLAGLGLAAFFATNSAVNFADTREESIYYFISVFFITLLFYIPFFLIIFGGPLLAAKRISDKIESKELDDDEKI</sequence>
<evidence type="ECO:0000313" key="3">
    <source>
        <dbReference type="Proteomes" id="UP000737402"/>
    </source>
</evidence>
<keyword evidence="1" id="KW-0812">Transmembrane</keyword>
<dbReference type="RefSeq" id="WP_338083042.1">
    <property type="nucleotide sequence ID" value="NZ_JAFBED010000001.1"/>
</dbReference>